<feature type="transmembrane region" description="Helical" evidence="6">
    <location>
        <begin position="71"/>
        <end position="95"/>
    </location>
</feature>
<evidence type="ECO:0000313" key="7">
    <source>
        <dbReference type="EMBL" id="ODM24337.1"/>
    </source>
</evidence>
<evidence type="ECO:0000256" key="4">
    <source>
        <dbReference type="ARBA" id="ARBA00022989"/>
    </source>
</evidence>
<accession>A0A1E3BTV8</accession>
<comment type="caution">
    <text evidence="8">The sequence shown here is derived from an EMBL/GenBank/DDBJ whole genome shotgun (WGS) entry which is preliminary data.</text>
</comment>
<dbReference type="GO" id="GO:0016020">
    <property type="term" value="C:membrane"/>
    <property type="evidence" value="ECO:0007669"/>
    <property type="project" value="UniProtKB-SubCell"/>
</dbReference>
<proteinExistence type="predicted"/>
<keyword evidence="9" id="KW-1185">Reference proteome</keyword>
<dbReference type="VEuPathDB" id="FungiDB:SI65_01955"/>
<dbReference type="Proteomes" id="UP000094569">
    <property type="component" value="Unassembled WGS sequence"/>
</dbReference>
<organism evidence="8 9">
    <name type="scientific">Aspergillus cristatus</name>
    <name type="common">Chinese Fuzhuan brick tea-fermentation fungus</name>
    <name type="synonym">Eurotium cristatum</name>
    <dbReference type="NCBI Taxonomy" id="573508"/>
    <lineage>
        <taxon>Eukaryota</taxon>
        <taxon>Fungi</taxon>
        <taxon>Dikarya</taxon>
        <taxon>Ascomycota</taxon>
        <taxon>Pezizomycotina</taxon>
        <taxon>Eurotiomycetes</taxon>
        <taxon>Eurotiomycetidae</taxon>
        <taxon>Eurotiales</taxon>
        <taxon>Aspergillaceae</taxon>
        <taxon>Aspergillus</taxon>
        <taxon>Aspergillus subgen. Aspergillus</taxon>
    </lineage>
</organism>
<dbReference type="Pfam" id="PF13520">
    <property type="entry name" value="AA_permease_2"/>
    <property type="match status" value="1"/>
</dbReference>
<dbReference type="OrthoDB" id="3900342at2759"/>
<dbReference type="PANTHER" id="PTHR45649:SF23">
    <property type="entry name" value="TRANSPORTER, PUTATIVE (EUROFUNG)-RELATED"/>
    <property type="match status" value="1"/>
</dbReference>
<keyword evidence="3 6" id="KW-0812">Transmembrane</keyword>
<dbReference type="GO" id="GO:0006865">
    <property type="term" value="P:amino acid transport"/>
    <property type="evidence" value="ECO:0007669"/>
    <property type="project" value="InterPro"/>
</dbReference>
<dbReference type="PIRSF" id="PIRSF006060">
    <property type="entry name" value="AA_transporter"/>
    <property type="match status" value="1"/>
</dbReference>
<dbReference type="STRING" id="573508.A0A1E3BTV8"/>
<feature type="transmembrane region" description="Helical" evidence="6">
    <location>
        <begin position="239"/>
        <end position="263"/>
    </location>
</feature>
<feature type="transmembrane region" description="Helical" evidence="6">
    <location>
        <begin position="439"/>
        <end position="462"/>
    </location>
</feature>
<evidence type="ECO:0000256" key="6">
    <source>
        <dbReference type="SAM" id="Phobius"/>
    </source>
</evidence>
<evidence type="ECO:0000256" key="2">
    <source>
        <dbReference type="ARBA" id="ARBA00022448"/>
    </source>
</evidence>
<evidence type="ECO:0008006" key="10">
    <source>
        <dbReference type="Google" id="ProtNLM"/>
    </source>
</evidence>
<dbReference type="InterPro" id="IPR004840">
    <property type="entry name" value="Amino_acid_permease_CS"/>
</dbReference>
<feature type="transmembrane region" description="Helical" evidence="6">
    <location>
        <begin position="165"/>
        <end position="183"/>
    </location>
</feature>
<dbReference type="EMBL" id="JXNT01000001">
    <property type="protein sequence ID" value="ODM24365.1"/>
    <property type="molecule type" value="Genomic_DNA"/>
</dbReference>
<feature type="transmembrane region" description="Helical" evidence="6">
    <location>
        <begin position="195"/>
        <end position="216"/>
    </location>
</feature>
<name>A0A1E3BTV8_ASPCR</name>
<dbReference type="PROSITE" id="PS00218">
    <property type="entry name" value="AMINO_ACID_PERMEASE_1"/>
    <property type="match status" value="1"/>
</dbReference>
<feature type="transmembrane region" description="Helical" evidence="6">
    <location>
        <begin position="402"/>
        <end position="427"/>
    </location>
</feature>
<dbReference type="AlphaFoldDB" id="A0A1E3BTV8"/>
<dbReference type="InterPro" id="IPR002293">
    <property type="entry name" value="AA/rel_permease1"/>
</dbReference>
<dbReference type="EMBL" id="JXNT01000001">
    <property type="protein sequence ID" value="ODM24337.1"/>
    <property type="molecule type" value="Genomic_DNA"/>
</dbReference>
<reference evidence="8 9" key="1">
    <citation type="journal article" date="2016" name="BMC Genomics">
        <title>Comparative genomic and transcriptomic analyses of the Fuzhuan brick tea-fermentation fungus Aspergillus cristatus.</title>
        <authorList>
            <person name="Ge Y."/>
            <person name="Wang Y."/>
            <person name="Liu Y."/>
            <person name="Tan Y."/>
            <person name="Ren X."/>
            <person name="Zhang X."/>
            <person name="Hyde K.D."/>
            <person name="Liu Y."/>
            <person name="Liu Z."/>
        </authorList>
    </citation>
    <scope>NUCLEOTIDE SEQUENCE [LARGE SCALE GENOMIC DNA]</scope>
    <source>
        <strain evidence="8 9">GZAAS20.1005</strain>
    </source>
</reference>
<gene>
    <name evidence="7" type="ORF">SI65_01927</name>
    <name evidence="8" type="ORF">SI65_01955</name>
</gene>
<feature type="transmembrane region" description="Helical" evidence="6">
    <location>
        <begin position="324"/>
        <end position="355"/>
    </location>
</feature>
<evidence type="ECO:0000256" key="1">
    <source>
        <dbReference type="ARBA" id="ARBA00004141"/>
    </source>
</evidence>
<evidence type="ECO:0000256" key="3">
    <source>
        <dbReference type="ARBA" id="ARBA00022692"/>
    </source>
</evidence>
<feature type="transmembrane region" description="Helical" evidence="6">
    <location>
        <begin position="474"/>
        <end position="495"/>
    </location>
</feature>
<dbReference type="VEuPathDB" id="FungiDB:SI65_01927"/>
<keyword evidence="2" id="KW-0813">Transport</keyword>
<feature type="transmembrane region" description="Helical" evidence="6">
    <location>
        <begin position="40"/>
        <end position="65"/>
    </location>
</feature>
<feature type="transmembrane region" description="Helical" evidence="6">
    <location>
        <begin position="376"/>
        <end position="396"/>
    </location>
</feature>
<dbReference type="Gene3D" id="1.20.1740.10">
    <property type="entry name" value="Amino acid/polyamine transporter I"/>
    <property type="match status" value="1"/>
</dbReference>
<comment type="subcellular location">
    <subcellularLocation>
        <location evidence="1">Membrane</location>
        <topology evidence="1">Multi-pass membrane protein</topology>
    </subcellularLocation>
</comment>
<evidence type="ECO:0000313" key="9">
    <source>
        <dbReference type="Proteomes" id="UP000094569"/>
    </source>
</evidence>
<dbReference type="PANTHER" id="PTHR45649">
    <property type="entry name" value="AMINO-ACID PERMEASE BAT1"/>
    <property type="match status" value="1"/>
</dbReference>
<feature type="transmembrane region" description="Helical" evidence="6">
    <location>
        <begin position="116"/>
        <end position="145"/>
    </location>
</feature>
<keyword evidence="5 6" id="KW-0472">Membrane</keyword>
<evidence type="ECO:0000256" key="5">
    <source>
        <dbReference type="ARBA" id="ARBA00023136"/>
    </source>
</evidence>
<feature type="transmembrane region" description="Helical" evidence="6">
    <location>
        <begin position="275"/>
        <end position="299"/>
    </location>
</feature>
<keyword evidence="4 6" id="KW-1133">Transmembrane helix</keyword>
<sequence>MADAVMAESQGHGGHTSADSNLENLGYVPELSRNRSTWQVMFMSFIMASVPYTISTTMTYAIAGGGPSNMIWGWVTICLFMLCLGASLAEITSVFPTAGGVYYQTFALSPPWCRRVMAWICGWCYFAGQVTITLSVNFGTTLFFIEALNLFKYADGTGFTENFEAWQTYLIFLGITLFTHILPSIGNKWLTYVELFAVFWVIGGIIATIVTILVVADHGRRPGRWVFGGFEPHSGWPDGWSFCIGLLQCAYSLSATGMVTSMCEEVRRPAVQVPNAIVGAVVMNMVAGLTYMIPIAFVLPDTSMLSELSNPIPTIFLYATGNQVGAFCLCIPIIILGICSGITCVTSTSRCTWAFARDRAVPGSRWLKIVNKRLEIPFNALLLGMVIELLLGLIYFGSSAAFSAFSGVGVIFLTLSYTLPVACSFFLRGRKDLKYASYHLGKLGVLCNVVSISWCLLAIPLFCMPTAIPVSRDSMNYAVVVFVGIIIISAVWYIISGHKNYKGPPSEGLHIDSGESQEKFEPNKILPPQ</sequence>
<evidence type="ECO:0000313" key="8">
    <source>
        <dbReference type="EMBL" id="ODM24365.1"/>
    </source>
</evidence>
<protein>
    <recommendedName>
        <fullName evidence="10">Choline transport protein</fullName>
    </recommendedName>
</protein>
<dbReference type="GO" id="GO:0022857">
    <property type="term" value="F:transmembrane transporter activity"/>
    <property type="evidence" value="ECO:0007669"/>
    <property type="project" value="InterPro"/>
</dbReference>